<dbReference type="AlphaFoldDB" id="A0A1H6FCJ2"/>
<accession>A0A1H6FCJ2</accession>
<keyword evidence="2" id="KW-1185">Reference proteome</keyword>
<evidence type="ECO:0000313" key="2">
    <source>
        <dbReference type="Proteomes" id="UP000236724"/>
    </source>
</evidence>
<sequence length="115" mass="12446">MTNLKEAAMAWGTAGFAAVLKQEIEQLGIAQLPLQQGLAHSSYVTDTPVQAMILKVSEAEGIILAQVGIFYSGVIAGCNCADDPSPVEENQEYCECLFEIQEKTGETSVRYLCKE</sequence>
<evidence type="ECO:0000313" key="1">
    <source>
        <dbReference type="EMBL" id="SEH06735.1"/>
    </source>
</evidence>
<dbReference type="Proteomes" id="UP000236724">
    <property type="component" value="Unassembled WGS sequence"/>
</dbReference>
<name>A0A1H6FCJ2_9GAMM</name>
<dbReference type="EMBL" id="FMSV02000503">
    <property type="protein sequence ID" value="SEH06735.1"/>
    <property type="molecule type" value="Genomic_DNA"/>
</dbReference>
<reference evidence="1 2" key="1">
    <citation type="submission" date="2016-10" db="EMBL/GenBank/DDBJ databases">
        <authorList>
            <person name="de Groot N.N."/>
        </authorList>
    </citation>
    <scope>NUCLEOTIDE SEQUENCE [LARGE SCALE GENOMIC DNA]</scope>
    <source>
        <strain evidence="1">MBHS1</strain>
    </source>
</reference>
<organism evidence="1 2">
    <name type="scientific">Candidatus Venteria ishoeyi</name>
    <dbReference type="NCBI Taxonomy" id="1899563"/>
    <lineage>
        <taxon>Bacteria</taxon>
        <taxon>Pseudomonadati</taxon>
        <taxon>Pseudomonadota</taxon>
        <taxon>Gammaproteobacteria</taxon>
        <taxon>Thiotrichales</taxon>
        <taxon>Thiotrichaceae</taxon>
        <taxon>Venteria</taxon>
    </lineage>
</organism>
<proteinExistence type="predicted"/>
<dbReference type="RefSeq" id="WP_103920479.1">
    <property type="nucleotide sequence ID" value="NZ_FMSV02000503.1"/>
</dbReference>
<dbReference type="OrthoDB" id="9800518at2"/>
<protein>
    <submittedName>
        <fullName evidence="1">Uncharacterized protein</fullName>
    </submittedName>
</protein>
<gene>
    <name evidence="1" type="ORF">MBHS_02601</name>
</gene>